<sequence length="164" mass="18739">MAERRLELVEKKFMKDAQFASAYQGVLDEYLKKGYVRVVTPSEPQPDSEWFLRHFPVKIYHYIDSYGETLTYEAPHKLTSFHGLYSEDATALSVLSSHGRHTLRNRSKYPLAAEAVQRNGYMDDLMPSLPTIEIAKETRNQLTELGKLNTLYCGPSAPTINAHE</sequence>
<dbReference type="EMBL" id="LSMT01001145">
    <property type="protein sequence ID" value="PFX12885.1"/>
    <property type="molecule type" value="Genomic_DNA"/>
</dbReference>
<accession>A0A2B4R9C5</accession>
<gene>
    <name evidence="1" type="ORF">AWC38_SpisGene23089</name>
</gene>
<protein>
    <submittedName>
        <fullName evidence="1">Uncharacterized protein</fullName>
    </submittedName>
</protein>
<dbReference type="AlphaFoldDB" id="A0A2B4R9C5"/>
<evidence type="ECO:0000313" key="1">
    <source>
        <dbReference type="EMBL" id="PFX12885.1"/>
    </source>
</evidence>
<name>A0A2B4R9C5_STYPI</name>
<keyword evidence="2" id="KW-1185">Reference proteome</keyword>
<organism evidence="1 2">
    <name type="scientific">Stylophora pistillata</name>
    <name type="common">Smooth cauliflower coral</name>
    <dbReference type="NCBI Taxonomy" id="50429"/>
    <lineage>
        <taxon>Eukaryota</taxon>
        <taxon>Metazoa</taxon>
        <taxon>Cnidaria</taxon>
        <taxon>Anthozoa</taxon>
        <taxon>Hexacorallia</taxon>
        <taxon>Scleractinia</taxon>
        <taxon>Astrocoeniina</taxon>
        <taxon>Pocilloporidae</taxon>
        <taxon>Stylophora</taxon>
    </lineage>
</organism>
<evidence type="ECO:0000313" key="2">
    <source>
        <dbReference type="Proteomes" id="UP000225706"/>
    </source>
</evidence>
<dbReference type="Proteomes" id="UP000225706">
    <property type="component" value="Unassembled WGS sequence"/>
</dbReference>
<proteinExistence type="predicted"/>
<reference evidence="2" key="1">
    <citation type="journal article" date="2017" name="bioRxiv">
        <title>Comparative analysis of the genomes of Stylophora pistillata and Acropora digitifera provides evidence for extensive differences between species of corals.</title>
        <authorList>
            <person name="Voolstra C.R."/>
            <person name="Li Y."/>
            <person name="Liew Y.J."/>
            <person name="Baumgarten S."/>
            <person name="Zoccola D."/>
            <person name="Flot J.-F."/>
            <person name="Tambutte S."/>
            <person name="Allemand D."/>
            <person name="Aranda M."/>
        </authorList>
    </citation>
    <scope>NUCLEOTIDE SEQUENCE [LARGE SCALE GENOMIC DNA]</scope>
</reference>
<comment type="caution">
    <text evidence="1">The sequence shown here is derived from an EMBL/GenBank/DDBJ whole genome shotgun (WGS) entry which is preliminary data.</text>
</comment>